<evidence type="ECO:0000313" key="1">
    <source>
        <dbReference type="EMBL" id="VBB39140.1"/>
    </source>
</evidence>
<accession>A0A652ZTN4</accession>
<gene>
    <name evidence="1" type="ORF">TRIP_E190058</name>
</gene>
<protein>
    <submittedName>
        <fullName evidence="1">Uncharacterized protein</fullName>
    </submittedName>
</protein>
<reference evidence="1" key="1">
    <citation type="submission" date="2018-07" db="EMBL/GenBank/DDBJ databases">
        <authorList>
            <consortium name="Genoscope - CEA"/>
            <person name="William W."/>
        </authorList>
    </citation>
    <scope>NUCLEOTIDE SEQUENCE</scope>
    <source>
        <strain evidence="1">IK1</strain>
    </source>
</reference>
<organism evidence="1">
    <name type="scientific">uncultured Spirochaetota bacterium</name>
    <dbReference type="NCBI Taxonomy" id="460511"/>
    <lineage>
        <taxon>Bacteria</taxon>
        <taxon>Pseudomonadati</taxon>
        <taxon>Spirochaetota</taxon>
        <taxon>environmental samples</taxon>
    </lineage>
</organism>
<name>A0A652ZTN4_9SPIR</name>
<dbReference type="EMBL" id="UPXP01000011">
    <property type="protein sequence ID" value="VBB39140.1"/>
    <property type="molecule type" value="Genomic_DNA"/>
</dbReference>
<dbReference type="AlphaFoldDB" id="A0A652ZTN4"/>
<proteinExistence type="predicted"/>
<sequence length="132" mass="14240">MEHMQSSVTAGPPFGESLKELEILELFGKAGMLFPDDEGLVQVFGPDGAGAFRVVGHEGVIKIPPALDAFFDAPGEHEAHDAVAVEHLSLSPYVFDDPRRSAGFEGCFVEAFDEREKGLEEFFPGEGVADMV</sequence>